<reference evidence="1" key="1">
    <citation type="submission" date="2021-12" db="EMBL/GenBank/DDBJ databases">
        <title>Bradyrhizobium xenonodulans sp. nov.</title>
        <authorList>
            <person name="Claassens R."/>
            <person name="Venter S.N."/>
            <person name="Beukes C.W."/>
            <person name="Stepkowski T."/>
            <person name="Steenkamp E.T."/>
        </authorList>
    </citation>
    <scope>NUCLEOTIDE SEQUENCE</scope>
    <source>
        <strain evidence="1">14AB</strain>
    </source>
</reference>
<protein>
    <recommendedName>
        <fullName evidence="3">NadR/Ttd14 AAA domain-containing protein</fullName>
    </recommendedName>
</protein>
<evidence type="ECO:0000313" key="2">
    <source>
        <dbReference type="Proteomes" id="UP001179614"/>
    </source>
</evidence>
<keyword evidence="2" id="KW-1185">Reference proteome</keyword>
<gene>
    <name evidence="1" type="ORF">I3J27_35180</name>
</gene>
<dbReference type="EMBL" id="CP089391">
    <property type="protein sequence ID" value="WBL78132.1"/>
    <property type="molecule type" value="Genomic_DNA"/>
</dbReference>
<organism evidence="1 2">
    <name type="scientific">Bradyrhizobium xenonodulans</name>
    <dbReference type="NCBI Taxonomy" id="2736875"/>
    <lineage>
        <taxon>Bacteria</taxon>
        <taxon>Pseudomonadati</taxon>
        <taxon>Pseudomonadota</taxon>
        <taxon>Alphaproteobacteria</taxon>
        <taxon>Hyphomicrobiales</taxon>
        <taxon>Nitrobacteraceae</taxon>
        <taxon>Bradyrhizobium</taxon>
    </lineage>
</organism>
<dbReference type="Proteomes" id="UP001179614">
    <property type="component" value="Chromosome"/>
</dbReference>
<evidence type="ECO:0008006" key="3">
    <source>
        <dbReference type="Google" id="ProtNLM"/>
    </source>
</evidence>
<dbReference type="RefSeq" id="WP_270163415.1">
    <property type="nucleotide sequence ID" value="NZ_CP089391.1"/>
</dbReference>
<proteinExistence type="predicted"/>
<evidence type="ECO:0000313" key="1">
    <source>
        <dbReference type="EMBL" id="WBL78132.1"/>
    </source>
</evidence>
<sequence>MWLISECMRQEAAASLKNDVILVDRPVCDALCYLRAALQLSGRRIPPRRIEALSSIVEAHTPDYDILIATELDGNIPLGPGRDTDDELRQLAAENIRALISKIAPAASTMSYANRNDILVRTLDETSRILRNAFSE</sequence>
<accession>A0ABY7ML75</accession>
<name>A0ABY7ML75_9BRAD</name>